<evidence type="ECO:0000259" key="5">
    <source>
        <dbReference type="PROSITE" id="PS50305"/>
    </source>
</evidence>
<dbReference type="CDD" id="cd01407">
    <property type="entry name" value="SIR2-fam"/>
    <property type="match status" value="1"/>
</dbReference>
<feature type="binding site" evidence="4">
    <location>
        <position position="124"/>
    </location>
    <ligand>
        <name>Zn(2+)</name>
        <dbReference type="ChEBI" id="CHEBI:29105"/>
    </ligand>
</feature>
<keyword evidence="2" id="KW-0808">Transferase</keyword>
<sequence>MLDQAAEMIASAGSLVVLTGAGCSVDAGVPDFRSPSGWWRKIDPRTVATVEALEGNYELFHEFYAARVNHLRSIRPHAGHEVLREWEEQGRLSLIATQNVDRLHQAAGNREVRELHGTIREFRCHDCCREAAEEAFLGREACGHCGGRLRPDVVLFGEKLPEDAWDVSLAAIKAADAVLVIGTSLQVYPANQLPYMTKGRLILIGSERTGQEDRFHAFIQGRAAEVLPELHGRVSRRI</sequence>
<dbReference type="RefSeq" id="WP_013920873.1">
    <property type="nucleotide sequence ID" value="NC_015690.1"/>
</dbReference>
<dbReference type="NCBIfam" id="NF001753">
    <property type="entry name" value="PRK00481.1-3"/>
    <property type="match status" value="1"/>
</dbReference>
<dbReference type="EMBL" id="CP002869">
    <property type="protein sequence ID" value="AEI45732.1"/>
    <property type="molecule type" value="Genomic_DNA"/>
</dbReference>
<feature type="binding site" evidence="4">
    <location>
        <position position="145"/>
    </location>
    <ligand>
        <name>Zn(2+)</name>
        <dbReference type="ChEBI" id="CHEBI:29105"/>
    </ligand>
</feature>
<protein>
    <recommendedName>
        <fullName evidence="1">protein acetyllysine N-acetyltransferase</fullName>
        <ecNumber evidence="1">2.3.1.286</ecNumber>
    </recommendedName>
</protein>
<proteinExistence type="predicted"/>
<evidence type="ECO:0000256" key="3">
    <source>
        <dbReference type="ARBA" id="ARBA00023027"/>
    </source>
</evidence>
<evidence type="ECO:0000313" key="6">
    <source>
        <dbReference type="EMBL" id="AEI45732.1"/>
    </source>
</evidence>
<dbReference type="KEGG" id="pms:KNP414_07222"/>
<dbReference type="GO" id="GO:0070403">
    <property type="term" value="F:NAD+ binding"/>
    <property type="evidence" value="ECO:0007669"/>
    <property type="project" value="InterPro"/>
</dbReference>
<dbReference type="InterPro" id="IPR026590">
    <property type="entry name" value="Ssirtuin_cat_dom"/>
</dbReference>
<dbReference type="PANTHER" id="PTHR11085">
    <property type="entry name" value="NAD-DEPENDENT PROTEIN DEACYLASE SIRTUIN-5, MITOCHONDRIAL-RELATED"/>
    <property type="match status" value="1"/>
</dbReference>
<dbReference type="InterPro" id="IPR050134">
    <property type="entry name" value="NAD-dep_sirtuin_deacylases"/>
</dbReference>
<feature type="binding site" evidence="4">
    <location>
        <position position="128"/>
    </location>
    <ligand>
        <name>Zn(2+)</name>
        <dbReference type="ChEBI" id="CHEBI:29105"/>
    </ligand>
</feature>
<organism evidence="6 7">
    <name type="scientific">Paenibacillus mucilaginosus (strain KNP414)</name>
    <dbReference type="NCBI Taxonomy" id="1036673"/>
    <lineage>
        <taxon>Bacteria</taxon>
        <taxon>Bacillati</taxon>
        <taxon>Bacillota</taxon>
        <taxon>Bacilli</taxon>
        <taxon>Bacillales</taxon>
        <taxon>Paenibacillaceae</taxon>
        <taxon>Paenibacillus</taxon>
    </lineage>
</organism>
<dbReference type="PROSITE" id="PS50305">
    <property type="entry name" value="SIRTUIN"/>
    <property type="match status" value="1"/>
</dbReference>
<dbReference type="EC" id="2.3.1.286" evidence="1"/>
<feature type="binding site" evidence="4">
    <location>
        <position position="142"/>
    </location>
    <ligand>
        <name>Zn(2+)</name>
        <dbReference type="ChEBI" id="CHEBI:29105"/>
    </ligand>
</feature>
<dbReference type="InterPro" id="IPR029035">
    <property type="entry name" value="DHS-like_NAD/FAD-binding_dom"/>
</dbReference>
<dbReference type="PATRIC" id="fig|1036673.3.peg.6736"/>
<evidence type="ECO:0000256" key="1">
    <source>
        <dbReference type="ARBA" id="ARBA00012928"/>
    </source>
</evidence>
<dbReference type="Proteomes" id="UP000006620">
    <property type="component" value="Chromosome"/>
</dbReference>
<dbReference type="Pfam" id="PF02146">
    <property type="entry name" value="SIR2"/>
    <property type="match status" value="1"/>
</dbReference>
<accession>F8FN62</accession>
<keyword evidence="3" id="KW-0520">NAD</keyword>
<reference evidence="7" key="1">
    <citation type="submission" date="2011-06" db="EMBL/GenBank/DDBJ databases">
        <title>Complete genome sequence of Paenibacillus mucilaginosus KNP414.</title>
        <authorList>
            <person name="Wang J."/>
            <person name="Hu S."/>
            <person name="Hu X."/>
            <person name="Zhang B."/>
            <person name="Dong D."/>
            <person name="Zhang S."/>
            <person name="Zhao K."/>
            <person name="Wu D."/>
        </authorList>
    </citation>
    <scope>NUCLEOTIDE SEQUENCE [LARGE SCALE GENOMIC DNA]</scope>
    <source>
        <strain evidence="7">KNP414</strain>
    </source>
</reference>
<dbReference type="HOGENOM" id="CLU_023643_3_1_9"/>
<evidence type="ECO:0000256" key="4">
    <source>
        <dbReference type="PROSITE-ProRule" id="PRU00236"/>
    </source>
</evidence>
<evidence type="ECO:0000256" key="2">
    <source>
        <dbReference type="ARBA" id="ARBA00022679"/>
    </source>
</evidence>
<reference evidence="6 7" key="2">
    <citation type="journal article" date="2013" name="Genome Announc.">
        <title>Genome Sequence of Growth-Improving Paenibacillus mucilaginosus Strain KNP414.</title>
        <authorList>
            <person name="Lu J.J."/>
            <person name="Wang J.F."/>
            <person name="Hu X.F."/>
        </authorList>
    </citation>
    <scope>NUCLEOTIDE SEQUENCE [LARGE SCALE GENOMIC DNA]</scope>
    <source>
        <strain evidence="6 7">KNP414</strain>
    </source>
</reference>
<dbReference type="GO" id="GO:0046872">
    <property type="term" value="F:metal ion binding"/>
    <property type="evidence" value="ECO:0007669"/>
    <property type="project" value="UniProtKB-KW"/>
</dbReference>
<dbReference type="GO" id="GO:0017136">
    <property type="term" value="F:histone deacetylase activity, NAD-dependent"/>
    <property type="evidence" value="ECO:0007669"/>
    <property type="project" value="TreeGrafter"/>
</dbReference>
<dbReference type="PANTHER" id="PTHR11085:SF4">
    <property type="entry name" value="NAD-DEPENDENT PROTEIN DEACYLASE"/>
    <property type="match status" value="1"/>
</dbReference>
<dbReference type="InterPro" id="IPR003000">
    <property type="entry name" value="Sirtuin"/>
</dbReference>
<evidence type="ECO:0000313" key="7">
    <source>
        <dbReference type="Proteomes" id="UP000006620"/>
    </source>
</evidence>
<feature type="active site" description="Proton acceptor" evidence="4">
    <location>
        <position position="116"/>
    </location>
</feature>
<name>F8FN62_PAEMK</name>
<dbReference type="InterPro" id="IPR026591">
    <property type="entry name" value="Sirtuin_cat_small_dom_sf"/>
</dbReference>
<dbReference type="Gene3D" id="3.30.1600.10">
    <property type="entry name" value="SIR2/SIRT2 'Small Domain"/>
    <property type="match status" value="1"/>
</dbReference>
<dbReference type="AlphaFoldDB" id="F8FN62"/>
<feature type="domain" description="Deacetylase sirtuin-type" evidence="5">
    <location>
        <begin position="1"/>
        <end position="238"/>
    </location>
</feature>
<keyword evidence="4" id="KW-0479">Metal-binding</keyword>
<dbReference type="SUPFAM" id="SSF52467">
    <property type="entry name" value="DHS-like NAD/FAD-binding domain"/>
    <property type="match status" value="1"/>
</dbReference>
<keyword evidence="4" id="KW-0862">Zinc</keyword>
<gene>
    <name evidence="6" type="ordered locus">KNP414_07222</name>
</gene>
<dbReference type="Gene3D" id="3.40.50.1220">
    <property type="entry name" value="TPP-binding domain"/>
    <property type="match status" value="1"/>
</dbReference>